<gene>
    <name evidence="2" type="ORF">CITCOLO1_LOCUS5536</name>
</gene>
<accession>A0ABP0Y052</accession>
<organism evidence="2 3">
    <name type="scientific">Citrullus colocynthis</name>
    <name type="common">colocynth</name>
    <dbReference type="NCBI Taxonomy" id="252529"/>
    <lineage>
        <taxon>Eukaryota</taxon>
        <taxon>Viridiplantae</taxon>
        <taxon>Streptophyta</taxon>
        <taxon>Embryophyta</taxon>
        <taxon>Tracheophyta</taxon>
        <taxon>Spermatophyta</taxon>
        <taxon>Magnoliopsida</taxon>
        <taxon>eudicotyledons</taxon>
        <taxon>Gunneridae</taxon>
        <taxon>Pentapetalae</taxon>
        <taxon>rosids</taxon>
        <taxon>fabids</taxon>
        <taxon>Cucurbitales</taxon>
        <taxon>Cucurbitaceae</taxon>
        <taxon>Benincaseae</taxon>
        <taxon>Citrullus</taxon>
    </lineage>
</organism>
<name>A0ABP0Y052_9ROSI</name>
<feature type="region of interest" description="Disordered" evidence="1">
    <location>
        <begin position="49"/>
        <end position="108"/>
    </location>
</feature>
<evidence type="ECO:0000313" key="3">
    <source>
        <dbReference type="Proteomes" id="UP001642487"/>
    </source>
</evidence>
<sequence length="108" mass="11960">MKDSSEKSKKQVDDEETDLHSHCHIFLTICDSIFQAFIAILRFLGFNHNGPPYRPTPSSPEDCYRAGSDPPSTAVNPPGEESEEESEYYRPHVPPPPPWSTGGGGQTD</sequence>
<protein>
    <submittedName>
        <fullName evidence="2">Uncharacterized protein</fullName>
    </submittedName>
</protein>
<evidence type="ECO:0000256" key="1">
    <source>
        <dbReference type="SAM" id="MobiDB-lite"/>
    </source>
</evidence>
<dbReference type="Proteomes" id="UP001642487">
    <property type="component" value="Chromosome 11"/>
</dbReference>
<dbReference type="EMBL" id="OZ021745">
    <property type="protein sequence ID" value="CAK9313800.1"/>
    <property type="molecule type" value="Genomic_DNA"/>
</dbReference>
<reference evidence="2 3" key="1">
    <citation type="submission" date="2024-03" db="EMBL/GenBank/DDBJ databases">
        <authorList>
            <person name="Gkanogiannis A."/>
            <person name="Becerra Lopez-Lavalle L."/>
        </authorList>
    </citation>
    <scope>NUCLEOTIDE SEQUENCE [LARGE SCALE GENOMIC DNA]</scope>
</reference>
<keyword evidence="3" id="KW-1185">Reference proteome</keyword>
<evidence type="ECO:0000313" key="2">
    <source>
        <dbReference type="EMBL" id="CAK9313800.1"/>
    </source>
</evidence>
<proteinExistence type="predicted"/>